<keyword evidence="1" id="KW-0812">Transmembrane</keyword>
<sequence>MFKIIIVIIFALIIISLFAGLYFLLKDQSRSRRTVQSLVLRVSQAAFLLLIILIGFYSGELQLRTPFPLMPSSQQPTSQQPIHNR</sequence>
<keyword evidence="1" id="KW-0472">Membrane</keyword>
<dbReference type="Proteomes" id="UP000198749">
    <property type="component" value="Unassembled WGS sequence"/>
</dbReference>
<feature type="transmembrane region" description="Helical" evidence="1">
    <location>
        <begin position="37"/>
        <end position="57"/>
    </location>
</feature>
<dbReference type="RefSeq" id="WP_091361714.1">
    <property type="nucleotide sequence ID" value="NZ_FOGB01000017.1"/>
</dbReference>
<keyword evidence="1" id="KW-1133">Transmembrane helix</keyword>
<dbReference type="EMBL" id="FOGB01000017">
    <property type="protein sequence ID" value="SER11397.1"/>
    <property type="molecule type" value="Genomic_DNA"/>
</dbReference>
<dbReference type="Pfam" id="PF11137">
    <property type="entry name" value="DUF2909"/>
    <property type="match status" value="1"/>
</dbReference>
<proteinExistence type="predicted"/>
<name>A0A1H9LJM0_9GAMM</name>
<keyword evidence="3" id="KW-1185">Reference proteome</keyword>
<dbReference type="NCBIfam" id="NF033233">
    <property type="entry name" value="twin_helix"/>
    <property type="match status" value="1"/>
</dbReference>
<gene>
    <name evidence="2" type="ORF">SAMN03080615_03982</name>
</gene>
<protein>
    <submittedName>
        <fullName evidence="2">Uncharacterized protein</fullName>
    </submittedName>
</protein>
<dbReference type="AlphaFoldDB" id="A0A1H9LJM0"/>
<evidence type="ECO:0000256" key="1">
    <source>
        <dbReference type="SAM" id="Phobius"/>
    </source>
</evidence>
<evidence type="ECO:0000313" key="3">
    <source>
        <dbReference type="Proteomes" id="UP000198749"/>
    </source>
</evidence>
<dbReference type="InterPro" id="IPR021313">
    <property type="entry name" value="DUF2909"/>
</dbReference>
<accession>A0A1H9LJM0</accession>
<reference evidence="3" key="1">
    <citation type="submission" date="2016-10" db="EMBL/GenBank/DDBJ databases">
        <authorList>
            <person name="Varghese N."/>
            <person name="Submissions S."/>
        </authorList>
    </citation>
    <scope>NUCLEOTIDE SEQUENCE [LARGE SCALE GENOMIC DNA]</scope>
    <source>
        <strain evidence="3">DSM 18887</strain>
    </source>
</reference>
<evidence type="ECO:0000313" key="2">
    <source>
        <dbReference type="EMBL" id="SER11397.1"/>
    </source>
</evidence>
<dbReference type="OrthoDB" id="7028362at2"/>
<dbReference type="STRING" id="355243.SAMN03080615_03982"/>
<feature type="transmembrane region" description="Helical" evidence="1">
    <location>
        <begin position="6"/>
        <end position="25"/>
    </location>
</feature>
<organism evidence="2 3">
    <name type="scientific">Amphritea atlantica</name>
    <dbReference type="NCBI Taxonomy" id="355243"/>
    <lineage>
        <taxon>Bacteria</taxon>
        <taxon>Pseudomonadati</taxon>
        <taxon>Pseudomonadota</taxon>
        <taxon>Gammaproteobacteria</taxon>
        <taxon>Oceanospirillales</taxon>
        <taxon>Oceanospirillaceae</taxon>
        <taxon>Amphritea</taxon>
    </lineage>
</organism>